<dbReference type="EMBL" id="GBXM01039950">
    <property type="protein sequence ID" value="JAH68627.1"/>
    <property type="molecule type" value="Transcribed_RNA"/>
</dbReference>
<name>A0A0E9US25_ANGAN</name>
<dbReference type="AlphaFoldDB" id="A0A0E9US25"/>
<reference evidence="1" key="2">
    <citation type="journal article" date="2015" name="Fish Shellfish Immunol.">
        <title>Early steps in the European eel (Anguilla anguilla)-Vibrio vulnificus interaction in the gills: Role of the RtxA13 toxin.</title>
        <authorList>
            <person name="Callol A."/>
            <person name="Pajuelo D."/>
            <person name="Ebbesson L."/>
            <person name="Teles M."/>
            <person name="MacKenzie S."/>
            <person name="Amaro C."/>
        </authorList>
    </citation>
    <scope>NUCLEOTIDE SEQUENCE</scope>
</reference>
<dbReference type="EMBL" id="GBXM01032143">
    <property type="protein sequence ID" value="JAH76434.1"/>
    <property type="molecule type" value="Transcribed_RNA"/>
</dbReference>
<accession>A0A0E9US25</accession>
<proteinExistence type="predicted"/>
<sequence>MRCWEARNTLVSLYWMTKGCLHFEHIKNIL</sequence>
<protein>
    <submittedName>
        <fullName evidence="1">Uncharacterized protein</fullName>
    </submittedName>
</protein>
<evidence type="ECO:0000313" key="1">
    <source>
        <dbReference type="EMBL" id="JAH68627.1"/>
    </source>
</evidence>
<organism evidence="1">
    <name type="scientific">Anguilla anguilla</name>
    <name type="common">European freshwater eel</name>
    <name type="synonym">Muraena anguilla</name>
    <dbReference type="NCBI Taxonomy" id="7936"/>
    <lineage>
        <taxon>Eukaryota</taxon>
        <taxon>Metazoa</taxon>
        <taxon>Chordata</taxon>
        <taxon>Craniata</taxon>
        <taxon>Vertebrata</taxon>
        <taxon>Euteleostomi</taxon>
        <taxon>Actinopterygii</taxon>
        <taxon>Neopterygii</taxon>
        <taxon>Teleostei</taxon>
        <taxon>Anguilliformes</taxon>
        <taxon>Anguillidae</taxon>
        <taxon>Anguilla</taxon>
    </lineage>
</organism>
<reference evidence="1" key="1">
    <citation type="submission" date="2014-11" db="EMBL/GenBank/DDBJ databases">
        <authorList>
            <person name="Amaro Gonzalez C."/>
        </authorList>
    </citation>
    <scope>NUCLEOTIDE SEQUENCE</scope>
</reference>